<sequence length="275" mass="30333">MDAFLVTARMAVTPLSDCILPPFTSKVTRTAFTALTGLPPVPPRRRAASFSVLFREGRPLYRELEPQGRGEPLAVELFARAGERLECRCSLLSPGPPPLPQPSARFKFGAAEMEAVVEQVEVVRVSEVALDPPRKFVVRFLTPTLLPVPGRGPLLRKMGVRRRYKLLPDLPLALALLAHDLRLQGVLDVSPARLRRWAELALAEVDYRVRPVTALYTVRDGRPAVERGFVGYVSYELLDPSGRELLSKLLGFAQRLGLGKSRSIGFGHVEVAPLA</sequence>
<reference evidence="2" key="1">
    <citation type="journal article" date="2020" name="mSystems">
        <title>Genome- and Community-Level Interaction Insights into Carbon Utilization and Element Cycling Functions of Hydrothermarchaeota in Hydrothermal Sediment.</title>
        <authorList>
            <person name="Zhou Z."/>
            <person name="Liu Y."/>
            <person name="Xu W."/>
            <person name="Pan J."/>
            <person name="Luo Z.H."/>
            <person name="Li M."/>
        </authorList>
    </citation>
    <scope>NUCLEOTIDE SEQUENCE [LARGE SCALE GENOMIC DNA]</scope>
    <source>
        <strain evidence="2">SpSt-735</strain>
    </source>
</reference>
<dbReference type="EMBL" id="DTFI01000214">
    <property type="protein sequence ID" value="HGI44215.1"/>
    <property type="molecule type" value="Genomic_DNA"/>
</dbReference>
<gene>
    <name evidence="2" type="ORF">ENV17_07515</name>
</gene>
<proteinExistence type="predicted"/>
<feature type="domain" description="CRISPR-associated protein Cas6 C-terminal" evidence="1">
    <location>
        <begin position="138"/>
        <end position="269"/>
    </location>
</feature>
<dbReference type="Pfam" id="PF10040">
    <property type="entry name" value="CRISPR_Cas6"/>
    <property type="match status" value="1"/>
</dbReference>
<evidence type="ECO:0000313" key="2">
    <source>
        <dbReference type="EMBL" id="HGI44215.1"/>
    </source>
</evidence>
<protein>
    <submittedName>
        <fullName evidence="2">CRISPR system precrRNA processing endoribonuclease RAMP protein Cas6</fullName>
    </submittedName>
</protein>
<evidence type="ECO:0000259" key="1">
    <source>
        <dbReference type="Pfam" id="PF10040"/>
    </source>
</evidence>
<dbReference type="Gene3D" id="3.30.70.1900">
    <property type="match status" value="1"/>
</dbReference>
<organism evidence="2">
    <name type="scientific">Thermofilum pendens</name>
    <dbReference type="NCBI Taxonomy" id="2269"/>
    <lineage>
        <taxon>Archaea</taxon>
        <taxon>Thermoproteota</taxon>
        <taxon>Thermoprotei</taxon>
        <taxon>Thermofilales</taxon>
        <taxon>Thermofilaceae</taxon>
        <taxon>Thermofilum</taxon>
    </lineage>
</organism>
<comment type="caution">
    <text evidence="2">The sequence shown here is derived from an EMBL/GenBank/DDBJ whole genome shotgun (WGS) entry which is preliminary data.</text>
</comment>
<accession>A0A7C4BAE5</accession>
<dbReference type="AlphaFoldDB" id="A0A7C4BAE5"/>
<dbReference type="Gene3D" id="2.40.30.310">
    <property type="match status" value="1"/>
</dbReference>
<name>A0A7C4BAE5_THEPE</name>
<dbReference type="InterPro" id="IPR019267">
    <property type="entry name" value="CRISPR-assoc_Cas6_C"/>
</dbReference>